<evidence type="ECO:0000313" key="4">
    <source>
        <dbReference type="Proteomes" id="UP000178114"/>
    </source>
</evidence>
<dbReference type="Pfam" id="PF02577">
    <property type="entry name" value="BFN_dom"/>
    <property type="match status" value="1"/>
</dbReference>
<proteinExistence type="predicted"/>
<dbReference type="EMBL" id="MFID01000025">
    <property type="protein sequence ID" value="OGF80884.1"/>
    <property type="molecule type" value="Genomic_DNA"/>
</dbReference>
<dbReference type="STRING" id="1798351.A2930_01050"/>
<dbReference type="Gene3D" id="3.10.690.10">
    <property type="entry name" value="Bifunctional nuclease domain"/>
    <property type="match status" value="1"/>
</dbReference>
<dbReference type="PROSITE" id="PS51658">
    <property type="entry name" value="BFN"/>
    <property type="match status" value="1"/>
</dbReference>
<dbReference type="InterPro" id="IPR003729">
    <property type="entry name" value="Bi_nuclease_dom"/>
</dbReference>
<dbReference type="PANTHER" id="PTHR15160:SF1">
    <property type="entry name" value="VON HIPPEL-LINDAU DISEASE TUMOR SUPPRESSOR"/>
    <property type="match status" value="1"/>
</dbReference>
<dbReference type="PANTHER" id="PTHR15160">
    <property type="entry name" value="VON HIPPEL-LINDAU PROTEIN"/>
    <property type="match status" value="1"/>
</dbReference>
<organism evidence="3 4">
    <name type="scientific">Candidatus Giovannonibacteria bacterium RIFCSPLOWO2_01_FULL_45_34</name>
    <dbReference type="NCBI Taxonomy" id="1798351"/>
    <lineage>
        <taxon>Bacteria</taxon>
        <taxon>Candidatus Giovannoniibacteriota</taxon>
    </lineage>
</organism>
<dbReference type="GO" id="GO:0004518">
    <property type="term" value="F:nuclease activity"/>
    <property type="evidence" value="ECO:0007669"/>
    <property type="project" value="InterPro"/>
</dbReference>
<protein>
    <recommendedName>
        <fullName evidence="2">BFN domain-containing protein</fullName>
    </recommendedName>
</protein>
<feature type="domain" description="BFN" evidence="2">
    <location>
        <begin position="30"/>
        <end position="164"/>
    </location>
</feature>
<dbReference type="SUPFAM" id="SSF103256">
    <property type="entry name" value="Hypothetical protein TM0160"/>
    <property type="match status" value="1"/>
</dbReference>
<gene>
    <name evidence="3" type="ORF">A2930_01050</name>
</gene>
<comment type="caution">
    <text evidence="3">The sequence shown here is derived from an EMBL/GenBank/DDBJ whole genome shotgun (WGS) entry which is preliminary data.</text>
</comment>
<evidence type="ECO:0000313" key="3">
    <source>
        <dbReference type="EMBL" id="OGF80884.1"/>
    </source>
</evidence>
<sequence length="203" mass="22607">MLADKVFLGKLMRAQTNCRFILDKRYFKMEIEMRIKNGELMADVETGAPIVALESVEDSSKGLAFYPAEPDAHSIFAELIKISPLRPMTHDLFKSALDMLKVTVEKVVITDIKNNIYHAAVFLRAGEDLIWLDSRPSDAISMAVRCDAKIYADDKLLVPLNKLSVPALPAPAQKPPDEDTEIITSADKSADLSKMDTKKMPRA</sequence>
<dbReference type="InterPro" id="IPR036104">
    <property type="entry name" value="BFN_sf"/>
</dbReference>
<dbReference type="Proteomes" id="UP000178114">
    <property type="component" value="Unassembled WGS sequence"/>
</dbReference>
<name>A0A1F5WZ08_9BACT</name>
<evidence type="ECO:0000256" key="1">
    <source>
        <dbReference type="SAM" id="MobiDB-lite"/>
    </source>
</evidence>
<evidence type="ECO:0000259" key="2">
    <source>
        <dbReference type="PROSITE" id="PS51658"/>
    </source>
</evidence>
<feature type="compositionally biased region" description="Basic and acidic residues" evidence="1">
    <location>
        <begin position="188"/>
        <end position="203"/>
    </location>
</feature>
<dbReference type="AlphaFoldDB" id="A0A1F5WZ08"/>
<feature type="region of interest" description="Disordered" evidence="1">
    <location>
        <begin position="166"/>
        <end position="203"/>
    </location>
</feature>
<reference evidence="3 4" key="1">
    <citation type="journal article" date="2016" name="Nat. Commun.">
        <title>Thousands of microbial genomes shed light on interconnected biogeochemical processes in an aquifer system.</title>
        <authorList>
            <person name="Anantharaman K."/>
            <person name="Brown C.T."/>
            <person name="Hug L.A."/>
            <person name="Sharon I."/>
            <person name="Castelle C.J."/>
            <person name="Probst A.J."/>
            <person name="Thomas B.C."/>
            <person name="Singh A."/>
            <person name="Wilkins M.J."/>
            <person name="Karaoz U."/>
            <person name="Brodie E.L."/>
            <person name="Williams K.H."/>
            <person name="Hubbard S.S."/>
            <person name="Banfield J.F."/>
        </authorList>
    </citation>
    <scope>NUCLEOTIDE SEQUENCE [LARGE SCALE GENOMIC DNA]</scope>
</reference>
<accession>A0A1F5WZ08</accession>